<accession>A0A644S9Z7</accession>
<dbReference type="Pfam" id="PF12844">
    <property type="entry name" value="HTH_19"/>
    <property type="match status" value="1"/>
</dbReference>
<dbReference type="GO" id="GO:0043565">
    <property type="term" value="F:sequence-specific DNA binding"/>
    <property type="evidence" value="ECO:0007669"/>
    <property type="project" value="InterPro"/>
</dbReference>
<dbReference type="InterPro" id="IPR001387">
    <property type="entry name" value="Cro/C1-type_HTH"/>
</dbReference>
<proteinExistence type="predicted"/>
<gene>
    <name evidence="1" type="ORF">BZ274_08590</name>
</gene>
<protein>
    <submittedName>
        <fullName evidence="1">Helix-turn-helix domain-containing protein</fullName>
    </submittedName>
</protein>
<evidence type="ECO:0000313" key="2">
    <source>
        <dbReference type="Proteomes" id="UP000382436"/>
    </source>
</evidence>
<dbReference type="CDD" id="cd00093">
    <property type="entry name" value="HTH_XRE"/>
    <property type="match status" value="1"/>
</dbReference>
<dbReference type="InterPro" id="IPR010921">
    <property type="entry name" value="Trp_repressor/repl_initiator"/>
</dbReference>
<dbReference type="SUPFAM" id="SSF48295">
    <property type="entry name" value="TrpR-like"/>
    <property type="match status" value="1"/>
</dbReference>
<dbReference type="EMBL" id="AACBVJ010000023">
    <property type="protein sequence ID" value="EAJ9198209.1"/>
    <property type="molecule type" value="Genomic_DNA"/>
</dbReference>
<dbReference type="Gene3D" id="1.10.260.40">
    <property type="entry name" value="lambda repressor-like DNA-binding domains"/>
    <property type="match status" value="1"/>
</dbReference>
<sequence length="184" mass="21605">MKRLSVKGNKGKNKKTYDQIMEILSTQVKENLPSKVVASRYDVTLQTVYKWRKKYTKYLENYEKVKQEAEEKALKESDLDSEYIHISDCAKRLRTLRIALNLSQQRIANILGISQALYVRFEKGYGQLNSFMIKKLYKTLGINPIYLICGEGDCFLIKDIDLFERINNEQKKYDKNQSELEITL</sequence>
<evidence type="ECO:0000313" key="1">
    <source>
        <dbReference type="EMBL" id="EAJ9198209.1"/>
    </source>
</evidence>
<dbReference type="SMART" id="SM00530">
    <property type="entry name" value="HTH_XRE"/>
    <property type="match status" value="1"/>
</dbReference>
<dbReference type="AlphaFoldDB" id="A0A644S9Z7"/>
<dbReference type="PROSITE" id="PS50943">
    <property type="entry name" value="HTH_CROC1"/>
    <property type="match status" value="1"/>
</dbReference>
<organism evidence="1 2">
    <name type="scientific">Campylobacter coli</name>
    <dbReference type="NCBI Taxonomy" id="195"/>
    <lineage>
        <taxon>Bacteria</taxon>
        <taxon>Pseudomonadati</taxon>
        <taxon>Campylobacterota</taxon>
        <taxon>Epsilonproteobacteria</taxon>
        <taxon>Campylobacterales</taxon>
        <taxon>Campylobacteraceae</taxon>
        <taxon>Campylobacter</taxon>
    </lineage>
</organism>
<dbReference type="SUPFAM" id="SSF47413">
    <property type="entry name" value="lambda repressor-like DNA-binding domains"/>
    <property type="match status" value="1"/>
</dbReference>
<dbReference type="Proteomes" id="UP000382436">
    <property type="component" value="Unassembled WGS sequence"/>
</dbReference>
<dbReference type="InterPro" id="IPR010982">
    <property type="entry name" value="Lambda_DNA-bd_dom_sf"/>
</dbReference>
<name>A0A644S9Z7_CAMCO</name>
<reference evidence="1 2" key="1">
    <citation type="submission" date="2018-05" db="EMBL/GenBank/DDBJ databases">
        <authorList>
            <consortium name="PulseNet: The National Subtyping Network for Foodborne Disease Surveillance"/>
            <person name="Tarr C.L."/>
            <person name="Trees E."/>
            <person name="Katz L.S."/>
            <person name="Carleton-Romer H.A."/>
            <person name="Stroika S."/>
            <person name="Kucerova Z."/>
            <person name="Roache K.F."/>
            <person name="Sabol A.L."/>
            <person name="Besser J."/>
            <person name="Gerner-Smidt P."/>
        </authorList>
    </citation>
    <scope>NUCLEOTIDE SEQUENCE [LARGE SCALE GENOMIC DNA]</scope>
    <source>
        <strain evidence="1 2">PNUSAC001435</strain>
    </source>
</reference>
<comment type="caution">
    <text evidence="1">The sequence shown here is derived from an EMBL/GenBank/DDBJ whole genome shotgun (WGS) entry which is preliminary data.</text>
</comment>